<evidence type="ECO:0000256" key="3">
    <source>
        <dbReference type="ARBA" id="ARBA00022598"/>
    </source>
</evidence>
<dbReference type="EC" id="6.5.1.1" evidence="2"/>
<dbReference type="InterPro" id="IPR012310">
    <property type="entry name" value="DNA_ligase_ATP-dep_cent"/>
</dbReference>
<keyword evidence="3 7" id="KW-0436">Ligase</keyword>
<organism evidence="7 8">
    <name type="scientific">Chthoniobacter flavus Ellin428</name>
    <dbReference type="NCBI Taxonomy" id="497964"/>
    <lineage>
        <taxon>Bacteria</taxon>
        <taxon>Pseudomonadati</taxon>
        <taxon>Verrucomicrobiota</taxon>
        <taxon>Spartobacteria</taxon>
        <taxon>Chthoniobacterales</taxon>
        <taxon>Chthoniobacteraceae</taxon>
        <taxon>Chthoniobacter</taxon>
    </lineage>
</organism>
<dbReference type="InterPro" id="IPR044119">
    <property type="entry name" value="Adenylation_LigC-like"/>
</dbReference>
<dbReference type="InParanoid" id="B4D2T7"/>
<dbReference type="InterPro" id="IPR050191">
    <property type="entry name" value="ATP-dep_DNA_ligase"/>
</dbReference>
<dbReference type="STRING" id="497964.CfE428DRAFT_3225"/>
<dbReference type="Pfam" id="PF04679">
    <property type="entry name" value="DNA_ligase_A_C"/>
    <property type="match status" value="1"/>
</dbReference>
<name>B4D2T7_9BACT</name>
<evidence type="ECO:0000256" key="1">
    <source>
        <dbReference type="ARBA" id="ARBA00007572"/>
    </source>
</evidence>
<dbReference type="AlphaFoldDB" id="B4D2T7"/>
<dbReference type="Gene3D" id="3.30.470.30">
    <property type="entry name" value="DNA ligase/mRNA capping enzyme"/>
    <property type="match status" value="1"/>
</dbReference>
<dbReference type="eggNOG" id="COG1793">
    <property type="taxonomic scope" value="Bacteria"/>
</dbReference>
<dbReference type="InterPro" id="IPR044117">
    <property type="entry name" value="OBF_LigC-like"/>
</dbReference>
<comment type="similarity">
    <text evidence="1">Belongs to the ATP-dependent DNA ligase family.</text>
</comment>
<feature type="domain" description="DNA ligase ATP-dependent C-terminal" evidence="6">
    <location>
        <begin position="212"/>
        <end position="310"/>
    </location>
</feature>
<dbReference type="GO" id="GO:0003910">
    <property type="term" value="F:DNA ligase (ATP) activity"/>
    <property type="evidence" value="ECO:0007669"/>
    <property type="project" value="UniProtKB-EC"/>
</dbReference>
<dbReference type="Proteomes" id="UP000005824">
    <property type="component" value="Unassembled WGS sequence"/>
</dbReference>
<dbReference type="NCBIfam" id="NF006078">
    <property type="entry name" value="PRK08224.1"/>
    <property type="match status" value="1"/>
</dbReference>
<dbReference type="GO" id="GO:0006310">
    <property type="term" value="P:DNA recombination"/>
    <property type="evidence" value="ECO:0007669"/>
    <property type="project" value="InterPro"/>
</dbReference>
<dbReference type="SUPFAM" id="SSF50249">
    <property type="entry name" value="Nucleic acid-binding proteins"/>
    <property type="match status" value="1"/>
</dbReference>
<dbReference type="SUPFAM" id="SSF56091">
    <property type="entry name" value="DNA ligase/mRNA capping enzyme, catalytic domain"/>
    <property type="match status" value="1"/>
</dbReference>
<keyword evidence="8" id="KW-1185">Reference proteome</keyword>
<dbReference type="PANTHER" id="PTHR45674">
    <property type="entry name" value="DNA LIGASE 1/3 FAMILY MEMBER"/>
    <property type="match status" value="1"/>
</dbReference>
<comment type="caution">
    <text evidence="7">The sequence shown here is derived from an EMBL/GenBank/DDBJ whole genome shotgun (WGS) entry which is preliminary data.</text>
</comment>
<evidence type="ECO:0000256" key="4">
    <source>
        <dbReference type="ARBA" id="ARBA00034003"/>
    </source>
</evidence>
<protein>
    <recommendedName>
        <fullName evidence="2">DNA ligase (ATP)</fullName>
        <ecNumber evidence="2">6.5.1.1</ecNumber>
    </recommendedName>
</protein>
<dbReference type="EMBL" id="ABVL01000009">
    <property type="protein sequence ID" value="EDY19048.1"/>
    <property type="molecule type" value="Genomic_DNA"/>
</dbReference>
<comment type="catalytic activity">
    <reaction evidence="4">
        <text>ATP + (deoxyribonucleotide)n-3'-hydroxyl + 5'-phospho-(deoxyribonucleotide)m = (deoxyribonucleotide)n+m + AMP + diphosphate.</text>
        <dbReference type="EC" id="6.5.1.1"/>
    </reaction>
</comment>
<accession>B4D2T7</accession>
<evidence type="ECO:0000256" key="2">
    <source>
        <dbReference type="ARBA" id="ARBA00012727"/>
    </source>
</evidence>
<evidence type="ECO:0000313" key="8">
    <source>
        <dbReference type="Proteomes" id="UP000005824"/>
    </source>
</evidence>
<evidence type="ECO:0000259" key="6">
    <source>
        <dbReference type="Pfam" id="PF04679"/>
    </source>
</evidence>
<dbReference type="Pfam" id="PF01068">
    <property type="entry name" value="DNA_ligase_A_M"/>
    <property type="match status" value="1"/>
</dbReference>
<dbReference type="GO" id="GO:0005524">
    <property type="term" value="F:ATP binding"/>
    <property type="evidence" value="ECO:0007669"/>
    <property type="project" value="InterPro"/>
</dbReference>
<feature type="domain" description="ATP-dependent DNA ligase family profile" evidence="5">
    <location>
        <begin position="12"/>
        <end position="192"/>
    </location>
</feature>
<dbReference type="CDD" id="cd07970">
    <property type="entry name" value="OBF_DNA_ligase_LigC"/>
    <property type="match status" value="1"/>
</dbReference>
<dbReference type="Gene3D" id="2.40.50.140">
    <property type="entry name" value="Nucleic acid-binding proteins"/>
    <property type="match status" value="1"/>
</dbReference>
<evidence type="ECO:0000313" key="7">
    <source>
        <dbReference type="EMBL" id="EDY19048.1"/>
    </source>
</evidence>
<dbReference type="InterPro" id="IPR012340">
    <property type="entry name" value="NA-bd_OB-fold"/>
</dbReference>
<evidence type="ECO:0000259" key="5">
    <source>
        <dbReference type="Pfam" id="PF01068"/>
    </source>
</evidence>
<sequence length="333" mass="37183">MEALSVETIPTGKEWQYEPKWDGFRCVAFRDGKSVELQSKSSQSLTRYFPEVAAALGKLKAPRFVLDGEIAVPEGRGFSFDALLQRIHPAASRVKRLAQETPAIFVVFDFLADEKGTSLLETIFSERRSRLEKFAAKYFAGQDGIRLSPSTPKLAQAKKWLSQTGATLDGIMAKRRDLPYRSGERDGMQKIKNFRSADCVVGGFRYGTSSPLVGSLLLGLYDTNGLLNHVGFTSSIAAADRPALTKKLEKLIEPPGFTGSAPGGPSRWNRGKENVWKPLHPKLVVEVCYDHVTGNRFRHGTRLLRWRPDKKPAQCTMDQLDQKQSNLLRLLRS</sequence>
<dbReference type="GO" id="GO:0006281">
    <property type="term" value="P:DNA repair"/>
    <property type="evidence" value="ECO:0007669"/>
    <property type="project" value="InterPro"/>
</dbReference>
<dbReference type="PANTHER" id="PTHR45674:SF4">
    <property type="entry name" value="DNA LIGASE 1"/>
    <property type="match status" value="1"/>
</dbReference>
<reference evidence="7 8" key="1">
    <citation type="journal article" date="2011" name="J. Bacteriol.">
        <title>Genome sequence of Chthoniobacter flavus Ellin428, an aerobic heterotrophic soil bacterium.</title>
        <authorList>
            <person name="Kant R."/>
            <person name="van Passel M.W."/>
            <person name="Palva A."/>
            <person name="Lucas S."/>
            <person name="Lapidus A."/>
            <person name="Glavina Del Rio T."/>
            <person name="Dalin E."/>
            <person name="Tice H."/>
            <person name="Bruce D."/>
            <person name="Goodwin L."/>
            <person name="Pitluck S."/>
            <person name="Larimer F.W."/>
            <person name="Land M.L."/>
            <person name="Hauser L."/>
            <person name="Sangwan P."/>
            <person name="de Vos W.M."/>
            <person name="Janssen P.H."/>
            <person name="Smidt H."/>
        </authorList>
    </citation>
    <scope>NUCLEOTIDE SEQUENCE [LARGE SCALE GENOMIC DNA]</scope>
    <source>
        <strain evidence="7 8">Ellin428</strain>
    </source>
</reference>
<gene>
    <name evidence="7" type="ORF">CfE428DRAFT_3225</name>
</gene>
<dbReference type="InterPro" id="IPR012309">
    <property type="entry name" value="DNA_ligase_ATP-dep_C"/>
</dbReference>
<proteinExistence type="inferred from homology"/>
<dbReference type="CDD" id="cd07905">
    <property type="entry name" value="Adenylation_DNA_ligase_LigC"/>
    <property type="match status" value="1"/>
</dbReference>